<proteinExistence type="predicted"/>
<sequence>MFISMPIQIEYSGITGPLSIKYRINGS</sequence>
<reference evidence="1" key="1">
    <citation type="submission" date="2014-09" db="EMBL/GenBank/DDBJ databases">
        <authorList>
            <person name="Magalhaes I.L.F."/>
            <person name="Oliveira U."/>
            <person name="Santos F.R."/>
            <person name="Vidigal T.H.D.A."/>
            <person name="Brescovit A.D."/>
            <person name="Santos A.J."/>
        </authorList>
    </citation>
    <scope>NUCLEOTIDE SEQUENCE</scope>
    <source>
        <tissue evidence="1">Shoot tissue taken approximately 20 cm above the soil surface</tissue>
    </source>
</reference>
<accession>A0A0A9HM60</accession>
<name>A0A0A9HM60_ARUDO</name>
<protein>
    <submittedName>
        <fullName evidence="1">Uncharacterized protein</fullName>
    </submittedName>
</protein>
<dbReference type="EMBL" id="GBRH01159671">
    <property type="protein sequence ID" value="JAE38225.1"/>
    <property type="molecule type" value="Transcribed_RNA"/>
</dbReference>
<reference evidence="1" key="2">
    <citation type="journal article" date="2015" name="Data Brief">
        <title>Shoot transcriptome of the giant reed, Arundo donax.</title>
        <authorList>
            <person name="Barrero R.A."/>
            <person name="Guerrero F.D."/>
            <person name="Moolhuijzen P."/>
            <person name="Goolsby J.A."/>
            <person name="Tidwell J."/>
            <person name="Bellgard S.E."/>
            <person name="Bellgard M.I."/>
        </authorList>
    </citation>
    <scope>NUCLEOTIDE SEQUENCE</scope>
    <source>
        <tissue evidence="1">Shoot tissue taken approximately 20 cm above the soil surface</tissue>
    </source>
</reference>
<dbReference type="AlphaFoldDB" id="A0A0A9HM60"/>
<organism evidence="1">
    <name type="scientific">Arundo donax</name>
    <name type="common">Giant reed</name>
    <name type="synonym">Donax arundinaceus</name>
    <dbReference type="NCBI Taxonomy" id="35708"/>
    <lineage>
        <taxon>Eukaryota</taxon>
        <taxon>Viridiplantae</taxon>
        <taxon>Streptophyta</taxon>
        <taxon>Embryophyta</taxon>
        <taxon>Tracheophyta</taxon>
        <taxon>Spermatophyta</taxon>
        <taxon>Magnoliopsida</taxon>
        <taxon>Liliopsida</taxon>
        <taxon>Poales</taxon>
        <taxon>Poaceae</taxon>
        <taxon>PACMAD clade</taxon>
        <taxon>Arundinoideae</taxon>
        <taxon>Arundineae</taxon>
        <taxon>Arundo</taxon>
    </lineage>
</organism>
<evidence type="ECO:0000313" key="1">
    <source>
        <dbReference type="EMBL" id="JAE38225.1"/>
    </source>
</evidence>